<feature type="compositionally biased region" description="Basic residues" evidence="1">
    <location>
        <begin position="156"/>
        <end position="168"/>
    </location>
</feature>
<keyword evidence="3" id="KW-1185">Reference proteome</keyword>
<dbReference type="GeneID" id="37043892"/>
<feature type="region of interest" description="Disordered" evidence="1">
    <location>
        <begin position="1"/>
        <end position="85"/>
    </location>
</feature>
<dbReference type="RefSeq" id="XP_025376205.1">
    <property type="nucleotide sequence ID" value="XM_025521976.1"/>
</dbReference>
<proteinExistence type="predicted"/>
<feature type="compositionally biased region" description="Low complexity" evidence="1">
    <location>
        <begin position="34"/>
        <end position="61"/>
    </location>
</feature>
<reference evidence="2 3" key="1">
    <citation type="journal article" date="2018" name="Mol. Biol. Evol.">
        <title>Broad Genomic Sampling Reveals a Smut Pathogenic Ancestry of the Fungal Clade Ustilaginomycotina.</title>
        <authorList>
            <person name="Kijpornyongpan T."/>
            <person name="Mondo S.J."/>
            <person name="Barry K."/>
            <person name="Sandor L."/>
            <person name="Lee J."/>
            <person name="Lipzen A."/>
            <person name="Pangilinan J."/>
            <person name="LaButti K."/>
            <person name="Hainaut M."/>
            <person name="Henrissat B."/>
            <person name="Grigoriev I.V."/>
            <person name="Spatafora J.W."/>
            <person name="Aime M.C."/>
        </authorList>
    </citation>
    <scope>NUCLEOTIDE SEQUENCE [LARGE SCALE GENOMIC DNA]</scope>
    <source>
        <strain evidence="2 3">MCA 4198</strain>
    </source>
</reference>
<evidence type="ECO:0000313" key="3">
    <source>
        <dbReference type="Proteomes" id="UP000245768"/>
    </source>
</evidence>
<feature type="compositionally biased region" description="Low complexity" evidence="1">
    <location>
        <begin position="140"/>
        <end position="155"/>
    </location>
</feature>
<evidence type="ECO:0000313" key="2">
    <source>
        <dbReference type="EMBL" id="PWN89007.1"/>
    </source>
</evidence>
<feature type="region of interest" description="Disordered" evidence="1">
    <location>
        <begin position="98"/>
        <end position="168"/>
    </location>
</feature>
<evidence type="ECO:0000256" key="1">
    <source>
        <dbReference type="SAM" id="MobiDB-lite"/>
    </source>
</evidence>
<feature type="compositionally biased region" description="Polar residues" evidence="1">
    <location>
        <begin position="17"/>
        <end position="33"/>
    </location>
</feature>
<protein>
    <submittedName>
        <fullName evidence="2">Uncharacterized protein</fullName>
    </submittedName>
</protein>
<dbReference type="EMBL" id="KZ819637">
    <property type="protein sequence ID" value="PWN89007.1"/>
    <property type="molecule type" value="Genomic_DNA"/>
</dbReference>
<gene>
    <name evidence="2" type="ORF">FA10DRAFT_267614</name>
</gene>
<organism evidence="2 3">
    <name type="scientific">Acaromyces ingoldii</name>
    <dbReference type="NCBI Taxonomy" id="215250"/>
    <lineage>
        <taxon>Eukaryota</taxon>
        <taxon>Fungi</taxon>
        <taxon>Dikarya</taxon>
        <taxon>Basidiomycota</taxon>
        <taxon>Ustilaginomycotina</taxon>
        <taxon>Exobasidiomycetes</taxon>
        <taxon>Exobasidiales</taxon>
        <taxon>Cryptobasidiaceae</taxon>
        <taxon>Acaromyces</taxon>
    </lineage>
</organism>
<accession>A0A316YHU9</accession>
<sequence length="168" mass="17238">MPSHSVVPIGGPAFISPLSSGRIPTTVDTASRLSSSSGSSSSDSSSSTTSSPLSPSGSGQLSLGGGSQSPTSESEARPKMDDASLEAALAYSNALRRHTQRMWEKERSSIEKAKVEAAADAVPSSPSQSNRHQSEAGPARRSSLGSSLGLDSILSRGRKRHAKTSSVV</sequence>
<dbReference type="InParanoid" id="A0A316YHU9"/>
<dbReference type="Proteomes" id="UP000245768">
    <property type="component" value="Unassembled WGS sequence"/>
</dbReference>
<dbReference type="AlphaFoldDB" id="A0A316YHU9"/>
<feature type="compositionally biased region" description="Basic and acidic residues" evidence="1">
    <location>
        <begin position="101"/>
        <end position="117"/>
    </location>
</feature>
<name>A0A316YHU9_9BASI</name>